<comment type="caution">
    <text evidence="1">The sequence shown here is derived from an EMBL/GenBank/DDBJ whole genome shotgun (WGS) entry which is preliminary data.</text>
</comment>
<protein>
    <submittedName>
        <fullName evidence="1">Uncharacterized protein</fullName>
    </submittedName>
</protein>
<organism evidence="1 2">
    <name type="scientific">Streptomyces daqingensis</name>
    <dbReference type="NCBI Taxonomy" id="1472640"/>
    <lineage>
        <taxon>Bacteria</taxon>
        <taxon>Bacillati</taxon>
        <taxon>Actinomycetota</taxon>
        <taxon>Actinomycetes</taxon>
        <taxon>Kitasatosporales</taxon>
        <taxon>Streptomycetaceae</taxon>
        <taxon>Streptomyces</taxon>
    </lineage>
</organism>
<name>A0ABQ2LXQ3_9ACTN</name>
<proteinExistence type="predicted"/>
<dbReference type="Proteomes" id="UP000631535">
    <property type="component" value="Unassembled WGS sequence"/>
</dbReference>
<keyword evidence="2" id="KW-1185">Reference proteome</keyword>
<dbReference type="EMBL" id="BMMP01000002">
    <property type="protein sequence ID" value="GGO44451.1"/>
    <property type="molecule type" value="Genomic_DNA"/>
</dbReference>
<evidence type="ECO:0000313" key="2">
    <source>
        <dbReference type="Proteomes" id="UP000631535"/>
    </source>
</evidence>
<gene>
    <name evidence="1" type="ORF">GCM10012287_10100</name>
</gene>
<sequence length="67" mass="6965">MTEGASVAEAGTYGLSCPLATIRRLPPVQSDIGTFVIGVLRAGCHRGPERQDASIAAVALRKQAISE</sequence>
<evidence type="ECO:0000313" key="1">
    <source>
        <dbReference type="EMBL" id="GGO44451.1"/>
    </source>
</evidence>
<accession>A0ABQ2LXQ3</accession>
<reference evidence="2" key="1">
    <citation type="journal article" date="2019" name="Int. J. Syst. Evol. Microbiol.">
        <title>The Global Catalogue of Microorganisms (GCM) 10K type strain sequencing project: providing services to taxonomists for standard genome sequencing and annotation.</title>
        <authorList>
            <consortium name="The Broad Institute Genomics Platform"/>
            <consortium name="The Broad Institute Genome Sequencing Center for Infectious Disease"/>
            <person name="Wu L."/>
            <person name="Ma J."/>
        </authorList>
    </citation>
    <scope>NUCLEOTIDE SEQUENCE [LARGE SCALE GENOMIC DNA]</scope>
    <source>
        <strain evidence="2">CGMCC 4.7178</strain>
    </source>
</reference>